<evidence type="ECO:0000256" key="7">
    <source>
        <dbReference type="ARBA" id="ARBA00023328"/>
    </source>
</evidence>
<keyword evidence="6" id="KW-0539">Nucleus</keyword>
<evidence type="ECO:0000256" key="1">
    <source>
        <dbReference type="ARBA" id="ARBA00004123"/>
    </source>
</evidence>
<evidence type="ECO:0000256" key="2">
    <source>
        <dbReference type="ARBA" id="ARBA00004584"/>
    </source>
</evidence>
<evidence type="ECO:0000313" key="9">
    <source>
        <dbReference type="Proteomes" id="UP000826195"/>
    </source>
</evidence>
<evidence type="ECO:0000256" key="3">
    <source>
        <dbReference type="ARBA" id="ARBA00011060"/>
    </source>
</evidence>
<dbReference type="PANTHER" id="PTHR31740:SF2">
    <property type="entry name" value="CENTROMERE PROTEIN L"/>
    <property type="match status" value="1"/>
</dbReference>
<dbReference type="InterPro" id="IPR025204">
    <property type="entry name" value="CENP-L"/>
</dbReference>
<name>A0AAV7IAW8_COTGL</name>
<dbReference type="GO" id="GO:0005634">
    <property type="term" value="C:nucleus"/>
    <property type="evidence" value="ECO:0007669"/>
    <property type="project" value="UniProtKB-SubCell"/>
</dbReference>
<proteinExistence type="inferred from homology"/>
<comment type="similarity">
    <text evidence="3">Belongs to the CENP-L/IML3 family.</text>
</comment>
<keyword evidence="9" id="KW-1185">Reference proteome</keyword>
<dbReference type="PANTHER" id="PTHR31740">
    <property type="entry name" value="CENTROMERE PROTEIN L"/>
    <property type="match status" value="1"/>
</dbReference>
<comment type="subcellular location">
    <subcellularLocation>
        <location evidence="2">Chromosome</location>
        <location evidence="2">Centromere</location>
    </subcellularLocation>
    <subcellularLocation>
        <location evidence="1">Nucleus</location>
    </subcellularLocation>
</comment>
<comment type="caution">
    <text evidence="8">The sequence shown here is derived from an EMBL/GenBank/DDBJ whole genome shotgun (WGS) entry which is preliminary data.</text>
</comment>
<dbReference type="GO" id="GO:0000775">
    <property type="term" value="C:chromosome, centromeric region"/>
    <property type="evidence" value="ECO:0007669"/>
    <property type="project" value="UniProtKB-SubCell"/>
</dbReference>
<gene>
    <name evidence="8" type="ORF">KQX54_010633</name>
</gene>
<reference evidence="8 9" key="1">
    <citation type="journal article" date="2021" name="J. Hered.">
        <title>A chromosome-level genome assembly of the parasitoid wasp, Cotesia glomerata (Hymenoptera: Braconidae).</title>
        <authorList>
            <person name="Pinto B.J."/>
            <person name="Weis J.J."/>
            <person name="Gamble T."/>
            <person name="Ode P.J."/>
            <person name="Paul R."/>
            <person name="Zaspel J.M."/>
        </authorList>
    </citation>
    <scope>NUCLEOTIDE SEQUENCE [LARGE SCALE GENOMIC DNA]</scope>
    <source>
        <strain evidence="8">CgM1</strain>
    </source>
</reference>
<dbReference type="AlphaFoldDB" id="A0AAV7IAW8"/>
<evidence type="ECO:0000256" key="4">
    <source>
        <dbReference type="ARBA" id="ARBA00016380"/>
    </source>
</evidence>
<accession>A0AAV7IAW8</accession>
<evidence type="ECO:0000256" key="6">
    <source>
        <dbReference type="ARBA" id="ARBA00023242"/>
    </source>
</evidence>
<evidence type="ECO:0000313" key="8">
    <source>
        <dbReference type="EMBL" id="KAH0546513.1"/>
    </source>
</evidence>
<dbReference type="EMBL" id="JAHXZJ010002237">
    <property type="protein sequence ID" value="KAH0546513.1"/>
    <property type="molecule type" value="Genomic_DNA"/>
</dbReference>
<keyword evidence="5" id="KW-0158">Chromosome</keyword>
<sequence length="355" mass="40292">MLKIERHITQKYRMYGEAAKIMYRPHSSASHKIRQQFCLLPLASIEADENDDGIDILQDLIKKTWYMWSISALFNFTWNNERILKLYGKRLREEIASMLPHHDVAYEAKFTVTENNTTQLNETNPPAIKIEVYIKKLTDGVSNCIYTGILTSWGPLITDLENEKSTNLPLLLCRGNKTAIRAVNKTLNIMFDCTIIPLTATEEDLQWLAPGILHSSKDSSSKGQVKLEYKIPNTSITDSINVTCDVTALSGLWKAICDNSDYENGSEVLLEEVKKFHEILFGQALVGAGIQLGLLKLFRITFPTFKVMDNRINVKTTDVLHKILLYFNEKSVQILYTNFDSVTNSSANSLTEKLS</sequence>
<dbReference type="Proteomes" id="UP000826195">
    <property type="component" value="Unassembled WGS sequence"/>
</dbReference>
<organism evidence="8 9">
    <name type="scientific">Cotesia glomerata</name>
    <name type="common">Lepidopteran parasitic wasp</name>
    <name type="synonym">Apanteles glomeratus</name>
    <dbReference type="NCBI Taxonomy" id="32391"/>
    <lineage>
        <taxon>Eukaryota</taxon>
        <taxon>Metazoa</taxon>
        <taxon>Ecdysozoa</taxon>
        <taxon>Arthropoda</taxon>
        <taxon>Hexapoda</taxon>
        <taxon>Insecta</taxon>
        <taxon>Pterygota</taxon>
        <taxon>Neoptera</taxon>
        <taxon>Endopterygota</taxon>
        <taxon>Hymenoptera</taxon>
        <taxon>Apocrita</taxon>
        <taxon>Ichneumonoidea</taxon>
        <taxon>Braconidae</taxon>
        <taxon>Microgastrinae</taxon>
        <taxon>Cotesia</taxon>
    </lineage>
</organism>
<dbReference type="Pfam" id="PF13092">
    <property type="entry name" value="CENP-L"/>
    <property type="match status" value="1"/>
</dbReference>
<evidence type="ECO:0000256" key="5">
    <source>
        <dbReference type="ARBA" id="ARBA00022454"/>
    </source>
</evidence>
<keyword evidence="7" id="KW-0137">Centromere</keyword>
<protein>
    <recommendedName>
        <fullName evidence="4">Centromere protein L</fullName>
    </recommendedName>
</protein>